<feature type="chain" id="PRO_5035344598" description="S-adenosylmethionine decarboxylase alpha chain" evidence="8">
    <location>
        <begin position="71"/>
        <end position="126"/>
    </location>
</feature>
<dbReference type="SUPFAM" id="SSF56276">
    <property type="entry name" value="S-adenosylmethionine decarboxylase"/>
    <property type="match status" value="1"/>
</dbReference>
<keyword evidence="2 8" id="KW-0068">Autocatalytic cleavage</keyword>
<dbReference type="Pfam" id="PF02675">
    <property type="entry name" value="AdoMet_dc"/>
    <property type="match status" value="1"/>
</dbReference>
<comment type="similarity">
    <text evidence="8">Belongs to the prokaryotic AdoMetDC family. Type 1 subfamily.</text>
</comment>
<keyword evidence="1 8" id="KW-0210">Decarboxylase</keyword>
<reference evidence="10" key="1">
    <citation type="journal article" date="2020" name="mSystems">
        <title>Genome- and Community-Level Interaction Insights into Carbon Utilization and Element Cycling Functions of Hydrothermarchaeota in Hydrothermal Sediment.</title>
        <authorList>
            <person name="Zhou Z."/>
            <person name="Liu Y."/>
            <person name="Xu W."/>
            <person name="Pan J."/>
            <person name="Luo Z.H."/>
            <person name="Li M."/>
        </authorList>
    </citation>
    <scope>NUCLEOTIDE SEQUENCE [LARGE SCALE GENOMIC DNA]</scope>
    <source>
        <strain evidence="10">SpSt-637</strain>
        <strain evidence="9">SpSt-667</strain>
    </source>
</reference>
<organism evidence="10">
    <name type="scientific">Ignisphaera aggregans</name>
    <dbReference type="NCBI Taxonomy" id="334771"/>
    <lineage>
        <taxon>Archaea</taxon>
        <taxon>Thermoproteota</taxon>
        <taxon>Thermoprotei</taxon>
        <taxon>Desulfurococcales</taxon>
        <taxon>Desulfurococcaceae</taxon>
        <taxon>Ignisphaera</taxon>
    </lineage>
</organism>
<dbReference type="PANTHER" id="PTHR33866">
    <property type="entry name" value="S-ADENOSYLMETHIONINE DECARBOXYLASE PROENZYME"/>
    <property type="match status" value="1"/>
</dbReference>
<gene>
    <name evidence="10" type="primary">speD</name>
    <name evidence="8" type="synonym">speH</name>
    <name evidence="10" type="ORF">ENU08_05800</name>
    <name evidence="9" type="ORF">ENU41_07665</name>
</gene>
<accession>A0A7C4NM47</accession>
<keyword evidence="5 8" id="KW-0456">Lyase</keyword>
<evidence type="ECO:0000313" key="9">
    <source>
        <dbReference type="EMBL" id="HGQ36528.1"/>
    </source>
</evidence>
<dbReference type="UniPathway" id="UPA00331">
    <property type="reaction ID" value="UER00451"/>
</dbReference>
<dbReference type="NCBIfam" id="TIGR03330">
    <property type="entry name" value="SAM_DCase_Bsu"/>
    <property type="match status" value="1"/>
</dbReference>
<comment type="catalytic activity">
    <reaction evidence="8">
        <text>S-adenosyl-L-methionine + H(+) = S-adenosyl 3-(methylsulfanyl)propylamine + CO2</text>
        <dbReference type="Rhea" id="RHEA:15981"/>
        <dbReference type="ChEBI" id="CHEBI:15378"/>
        <dbReference type="ChEBI" id="CHEBI:16526"/>
        <dbReference type="ChEBI" id="CHEBI:57443"/>
        <dbReference type="ChEBI" id="CHEBI:59789"/>
        <dbReference type="EC" id="4.1.1.50"/>
    </reaction>
</comment>
<evidence type="ECO:0000256" key="4">
    <source>
        <dbReference type="ARBA" id="ARBA00023145"/>
    </source>
</evidence>
<feature type="active site" description="Schiff-base intermediate with substrate; via pyruvic acid" evidence="8">
    <location>
        <position position="71"/>
    </location>
</feature>
<dbReference type="EC" id="4.1.1.50" evidence="8"/>
<name>A0A7C4NM47_9CREN</name>
<evidence type="ECO:0000256" key="7">
    <source>
        <dbReference type="ARBA" id="ARBA00023317"/>
    </source>
</evidence>
<dbReference type="PANTHER" id="PTHR33866:SF2">
    <property type="entry name" value="S-ADENOSYLMETHIONINE DECARBOXYLASE PROENZYME"/>
    <property type="match status" value="1"/>
</dbReference>
<protein>
    <recommendedName>
        <fullName evidence="8">S-adenosylmethionine decarboxylase proenzyme</fullName>
        <shortName evidence="8">AdoMetDC</shortName>
        <shortName evidence="8">SAMDC</shortName>
        <ecNumber evidence="8">4.1.1.50</ecNumber>
    </recommendedName>
    <component>
        <recommendedName>
            <fullName evidence="8">S-adenosylmethionine decarboxylase beta chain</fullName>
        </recommendedName>
    </component>
    <component>
        <recommendedName>
            <fullName evidence="8">S-adenosylmethionine decarboxylase alpha chain</fullName>
        </recommendedName>
    </component>
</protein>
<keyword evidence="6 8" id="KW-0704">Schiff base</keyword>
<dbReference type="HAMAP" id="MF_00464">
    <property type="entry name" value="AdoMetDC_1"/>
    <property type="match status" value="1"/>
</dbReference>
<evidence type="ECO:0000256" key="6">
    <source>
        <dbReference type="ARBA" id="ARBA00023270"/>
    </source>
</evidence>
<sequence>MVAASTQKRILVYGKHVVGNMYECEQGKLMDVTFLVNIVKEAATIGNMVLLEVKSWKIGLGVTVFGIVLESHISIHTWPEYSFATADVYTCGSHTDPEKAFNFIAEKLGAKRTEKRVFLRNYEIEI</sequence>
<dbReference type="InterPro" id="IPR016067">
    <property type="entry name" value="S-AdoMet_deCO2ase_core"/>
</dbReference>
<evidence type="ECO:0000256" key="1">
    <source>
        <dbReference type="ARBA" id="ARBA00022793"/>
    </source>
</evidence>
<dbReference type="InterPro" id="IPR017716">
    <property type="entry name" value="S-AdoMet_deCOase_pro-enz"/>
</dbReference>
<dbReference type="EMBL" id="DTBD01000050">
    <property type="protein sequence ID" value="HGQ64742.1"/>
    <property type="molecule type" value="Genomic_DNA"/>
</dbReference>
<evidence type="ECO:0000256" key="5">
    <source>
        <dbReference type="ARBA" id="ARBA00023239"/>
    </source>
</evidence>
<keyword evidence="8" id="KW-0949">S-adenosyl-L-methionine</keyword>
<comment type="pathway">
    <text evidence="8">Amine and polyamine biosynthesis; S-adenosylmethioninamine biosynthesis; S-adenosylmethioninamine from S-adenosyl-L-methionine: step 1/1.</text>
</comment>
<feature type="site" description="Cleavage (non-hydrolytic); by autolysis" evidence="8">
    <location>
        <begin position="70"/>
        <end position="71"/>
    </location>
</feature>
<feature type="chain" id="PRO_5035344597" description="S-adenosylmethionine decarboxylase beta chain" evidence="8">
    <location>
        <begin position="1"/>
        <end position="70"/>
    </location>
</feature>
<dbReference type="EMBL" id="DTCK01000041">
    <property type="protein sequence ID" value="HGQ36528.1"/>
    <property type="molecule type" value="Genomic_DNA"/>
</dbReference>
<keyword evidence="7 8" id="KW-0670">Pyruvate</keyword>
<evidence type="ECO:0000256" key="3">
    <source>
        <dbReference type="ARBA" id="ARBA00023115"/>
    </source>
</evidence>
<comment type="cofactor">
    <cofactor evidence="8">
        <name>pyruvate</name>
        <dbReference type="ChEBI" id="CHEBI:15361"/>
    </cofactor>
    <text evidence="8">Binds 1 pyruvoyl group covalently per subunit.</text>
</comment>
<dbReference type="Gene3D" id="3.60.90.10">
    <property type="entry name" value="S-adenosylmethionine decarboxylase"/>
    <property type="match status" value="1"/>
</dbReference>
<dbReference type="GO" id="GO:0005829">
    <property type="term" value="C:cytosol"/>
    <property type="evidence" value="ECO:0007669"/>
    <property type="project" value="TreeGrafter"/>
</dbReference>
<dbReference type="GO" id="GO:0004014">
    <property type="term" value="F:adenosylmethionine decarboxylase activity"/>
    <property type="evidence" value="ECO:0007669"/>
    <property type="project" value="UniProtKB-UniRule"/>
</dbReference>
<proteinExistence type="inferred from homology"/>
<evidence type="ECO:0000313" key="10">
    <source>
        <dbReference type="EMBL" id="HGQ64742.1"/>
    </source>
</evidence>
<feature type="active site" description="Proton acceptor; for processing activity" evidence="8">
    <location>
        <position position="76"/>
    </location>
</feature>
<dbReference type="GO" id="GO:0008295">
    <property type="term" value="P:spermidine biosynthetic process"/>
    <property type="evidence" value="ECO:0007669"/>
    <property type="project" value="UniProtKB-UniRule"/>
</dbReference>
<keyword evidence="3 8" id="KW-0620">Polyamine biosynthesis</keyword>
<dbReference type="InterPro" id="IPR003826">
    <property type="entry name" value="AdoMetDC_fam_prok"/>
</dbReference>
<keyword evidence="4 8" id="KW-0865">Zymogen</keyword>
<comment type="PTM">
    <text evidence="8">Is synthesized initially as an inactive proenzyme. Formation of the active enzyme involves a self-maturation process in which the active site pyruvoyl group is generated from an internal serine residue via an autocatalytic post-translational modification. Two non-identical subunits are generated from the proenzyme in this reaction, and the pyruvate is formed at the N-terminus of the alpha chain, which is derived from the carboxyl end of the proenzyme. The post-translation cleavage follows an unusual pathway, termed non-hydrolytic serinolysis, in which the side chain hydroxyl group of the serine supplies its oxygen atom to form the C-terminus of the beta chain, while the remainder of the serine residue undergoes an oxidative deamination to produce ammonia and the pyruvoyl group blocking the N-terminus of the alpha chain.</text>
</comment>
<dbReference type="AlphaFoldDB" id="A0A7C4NM47"/>
<evidence type="ECO:0000256" key="2">
    <source>
        <dbReference type="ARBA" id="ARBA00022813"/>
    </source>
</evidence>
<keyword evidence="8" id="KW-0745">Spermidine biosynthesis</keyword>
<evidence type="ECO:0000256" key="8">
    <source>
        <dbReference type="HAMAP-Rule" id="MF_00464"/>
    </source>
</evidence>
<comment type="function">
    <text evidence="8">Catalyzes the decarboxylation of S-adenosylmethionine to S-adenosylmethioninamine (dcAdoMet), the propylamine donor required for the synthesis of the polyamines spermine and spermidine from the diamine putrescine.</text>
</comment>
<feature type="modified residue" description="Pyruvic acid (Ser); by autocatalysis" evidence="8">
    <location>
        <position position="71"/>
    </location>
</feature>
<comment type="caution">
    <text evidence="10">The sequence shown here is derived from an EMBL/GenBank/DDBJ whole genome shotgun (WGS) entry which is preliminary data.</text>
</comment>
<feature type="active site" description="Proton donor; for catalytic activity" evidence="8">
    <location>
        <position position="91"/>
    </location>
</feature>
<comment type="subunit">
    <text evidence="8">Heterotetramer of two alpha and two beta chains arranged as a dimer of alpha/beta heterodimers.</text>
</comment>